<gene>
    <name evidence="1" type="ORF">DNX69_11305</name>
</gene>
<reference evidence="1 2" key="1">
    <citation type="submission" date="2018-06" db="EMBL/GenBank/DDBJ databases">
        <title>Draft Whole-Genome Sequence of the purple photosynthetic bacterium Rhodospeudomonas palustris XCP.</title>
        <authorList>
            <person name="Rayyan A."/>
            <person name="Meyer T.E."/>
            <person name="Kyndt J.A."/>
        </authorList>
    </citation>
    <scope>NUCLEOTIDE SEQUENCE [LARGE SCALE GENOMIC DNA]</scope>
    <source>
        <strain evidence="1 2">XCP</strain>
    </source>
</reference>
<dbReference type="RefSeq" id="WP_110786104.1">
    <property type="nucleotide sequence ID" value="NZ_QKQS01000016.1"/>
</dbReference>
<evidence type="ECO:0008006" key="3">
    <source>
        <dbReference type="Google" id="ProtNLM"/>
    </source>
</evidence>
<proteinExistence type="predicted"/>
<dbReference type="EMBL" id="QKQS01000016">
    <property type="protein sequence ID" value="PZA11705.1"/>
    <property type="molecule type" value="Genomic_DNA"/>
</dbReference>
<sequence length="116" mass="12764">MVQLSGFAALIEALRPIRRHLIVAHHVRGRIRVRLAPSGYIHLTPQLLQTLQAGARSDEIASVRVNSAALSVVVEYAPDRLAPDLWDLLINAPDDELDDLIAGNAARHREGERHVG</sequence>
<dbReference type="Proteomes" id="UP000248134">
    <property type="component" value="Unassembled WGS sequence"/>
</dbReference>
<accession>A0A323UFR9</accession>
<dbReference type="OrthoDB" id="9131875at2"/>
<evidence type="ECO:0000313" key="1">
    <source>
        <dbReference type="EMBL" id="PZA11705.1"/>
    </source>
</evidence>
<dbReference type="AlphaFoldDB" id="A0A323UFR9"/>
<organism evidence="1 2">
    <name type="scientific">Rhodopseudomonas palustris</name>
    <dbReference type="NCBI Taxonomy" id="1076"/>
    <lineage>
        <taxon>Bacteria</taxon>
        <taxon>Pseudomonadati</taxon>
        <taxon>Pseudomonadota</taxon>
        <taxon>Alphaproteobacteria</taxon>
        <taxon>Hyphomicrobiales</taxon>
        <taxon>Nitrobacteraceae</taxon>
        <taxon>Rhodopseudomonas</taxon>
    </lineage>
</organism>
<comment type="caution">
    <text evidence="1">The sequence shown here is derived from an EMBL/GenBank/DDBJ whole genome shotgun (WGS) entry which is preliminary data.</text>
</comment>
<protein>
    <recommendedName>
        <fullName evidence="3">Cation transporter</fullName>
    </recommendedName>
</protein>
<evidence type="ECO:0000313" key="2">
    <source>
        <dbReference type="Proteomes" id="UP000248134"/>
    </source>
</evidence>
<name>A0A323UFR9_RHOPL</name>